<keyword evidence="8" id="KW-1185">Reference proteome</keyword>
<sequence>MFFYGLLVVSCIALFTAWRKLYPKPYPGIPYNEASANRIAGDIPELLPVIQVANEFSNAVFTTTTRRLGTPIAQFLFPNLRRPLIALEDPREIEDIILRRNKEFDKASMAIDIFSSMFPRASLSQRTTPQLRAQKRLWADVMGLDFLRKAAAPNIYKATIELLELWRLKASTVYKNQAFRVSEDLKNAALDAIWVALIGEEPGITRYEIEKLQLELDGKAGSNDPSRPPPPGVFLMEEVTYISDTVVRSSSKPSPKWAQKLETYTPRYRQFRAKVTAEISQYMKKAVDRFQRLDMGMLEAGALDTCMMDLVLRRQVLEAKKAGKPPTDPTRDMNMLDEMFVMLVGGFDSTASLLSWHVKFMEAYPAVQTELREVLEAAFPGPGLPTVEDILGADIPYLDAMVEESFRFAGVAKASLRQAVVDTEILGYKIPKGAEIIMNFHIDRAPIPVNESKRSSGSRAAIARVGDGLQSDAGRDLNRFEPKRWLVKDEVTGKVTFNAHALPSLALGGGFRGCFGRRLAYMEFRIVVVLLTLDLVFLELPDEFKSMAATEKVFREPNMPFAKVKVLGKRTT</sequence>
<keyword evidence="6" id="KW-0732">Signal</keyword>
<dbReference type="InterPro" id="IPR036396">
    <property type="entry name" value="Cyt_P450_sf"/>
</dbReference>
<keyword evidence="5" id="KW-0408">Iron</keyword>
<evidence type="ECO:0000256" key="2">
    <source>
        <dbReference type="ARBA" id="ARBA00010617"/>
    </source>
</evidence>
<evidence type="ECO:0008006" key="9">
    <source>
        <dbReference type="Google" id="ProtNLM"/>
    </source>
</evidence>
<organism evidence="7 8">
    <name type="scientific">Diatrype stigma</name>
    <dbReference type="NCBI Taxonomy" id="117547"/>
    <lineage>
        <taxon>Eukaryota</taxon>
        <taxon>Fungi</taxon>
        <taxon>Dikarya</taxon>
        <taxon>Ascomycota</taxon>
        <taxon>Pezizomycotina</taxon>
        <taxon>Sordariomycetes</taxon>
        <taxon>Xylariomycetidae</taxon>
        <taxon>Xylariales</taxon>
        <taxon>Diatrypaceae</taxon>
        <taxon>Diatrype</taxon>
    </lineage>
</organism>
<comment type="similarity">
    <text evidence="2">Belongs to the cytochrome P450 family.</text>
</comment>
<dbReference type="GO" id="GO:0020037">
    <property type="term" value="F:heme binding"/>
    <property type="evidence" value="ECO:0007669"/>
    <property type="project" value="InterPro"/>
</dbReference>
<dbReference type="Proteomes" id="UP001320420">
    <property type="component" value="Unassembled WGS sequence"/>
</dbReference>
<dbReference type="EMBL" id="JAKJXP020000033">
    <property type="protein sequence ID" value="KAK7752916.1"/>
    <property type="molecule type" value="Genomic_DNA"/>
</dbReference>
<keyword evidence="3" id="KW-0349">Heme</keyword>
<comment type="cofactor">
    <cofactor evidence="1">
        <name>heme</name>
        <dbReference type="ChEBI" id="CHEBI:30413"/>
    </cofactor>
</comment>
<dbReference type="Pfam" id="PF00067">
    <property type="entry name" value="p450"/>
    <property type="match status" value="1"/>
</dbReference>
<gene>
    <name evidence="7" type="ORF">SLS62_005075</name>
</gene>
<dbReference type="AlphaFoldDB" id="A0AAN9YPY4"/>
<dbReference type="InterPro" id="IPR050121">
    <property type="entry name" value="Cytochrome_P450_monoxygenase"/>
</dbReference>
<dbReference type="GO" id="GO:0016705">
    <property type="term" value="F:oxidoreductase activity, acting on paired donors, with incorporation or reduction of molecular oxygen"/>
    <property type="evidence" value="ECO:0007669"/>
    <property type="project" value="InterPro"/>
</dbReference>
<evidence type="ECO:0000313" key="7">
    <source>
        <dbReference type="EMBL" id="KAK7752916.1"/>
    </source>
</evidence>
<dbReference type="InterPro" id="IPR001128">
    <property type="entry name" value="Cyt_P450"/>
</dbReference>
<dbReference type="PRINTS" id="PR00385">
    <property type="entry name" value="P450"/>
</dbReference>
<comment type="caution">
    <text evidence="7">The sequence shown here is derived from an EMBL/GenBank/DDBJ whole genome shotgun (WGS) entry which is preliminary data.</text>
</comment>
<proteinExistence type="inferred from homology"/>
<keyword evidence="4" id="KW-0479">Metal-binding</keyword>
<feature type="chain" id="PRO_5042933544" description="Cytochrome P450" evidence="6">
    <location>
        <begin position="24"/>
        <end position="572"/>
    </location>
</feature>
<name>A0AAN9YPY4_9PEZI</name>
<evidence type="ECO:0000256" key="6">
    <source>
        <dbReference type="SAM" id="SignalP"/>
    </source>
</evidence>
<accession>A0AAN9YPY4</accession>
<dbReference type="GO" id="GO:0004497">
    <property type="term" value="F:monooxygenase activity"/>
    <property type="evidence" value="ECO:0007669"/>
    <property type="project" value="InterPro"/>
</dbReference>
<feature type="signal peptide" evidence="6">
    <location>
        <begin position="1"/>
        <end position="23"/>
    </location>
</feature>
<evidence type="ECO:0000256" key="5">
    <source>
        <dbReference type="ARBA" id="ARBA00023004"/>
    </source>
</evidence>
<reference evidence="7 8" key="1">
    <citation type="submission" date="2024-02" db="EMBL/GenBank/DDBJ databases">
        <title>De novo assembly and annotation of 12 fungi associated with fruit tree decline syndrome in Ontario, Canada.</title>
        <authorList>
            <person name="Sulman M."/>
            <person name="Ellouze W."/>
            <person name="Ilyukhin E."/>
        </authorList>
    </citation>
    <scope>NUCLEOTIDE SEQUENCE [LARGE SCALE GENOMIC DNA]</scope>
    <source>
        <strain evidence="7 8">M11/M66-122</strain>
    </source>
</reference>
<evidence type="ECO:0000256" key="4">
    <source>
        <dbReference type="ARBA" id="ARBA00022723"/>
    </source>
</evidence>
<dbReference type="PANTHER" id="PTHR24305:SF232">
    <property type="entry name" value="P450, PUTATIVE (EUROFUNG)-RELATED"/>
    <property type="match status" value="1"/>
</dbReference>
<dbReference type="Gene3D" id="1.10.630.10">
    <property type="entry name" value="Cytochrome P450"/>
    <property type="match status" value="1"/>
</dbReference>
<evidence type="ECO:0000313" key="8">
    <source>
        <dbReference type="Proteomes" id="UP001320420"/>
    </source>
</evidence>
<dbReference type="PANTHER" id="PTHR24305">
    <property type="entry name" value="CYTOCHROME P450"/>
    <property type="match status" value="1"/>
</dbReference>
<protein>
    <recommendedName>
        <fullName evidence="9">Cytochrome P450</fullName>
    </recommendedName>
</protein>
<dbReference type="GO" id="GO:0005506">
    <property type="term" value="F:iron ion binding"/>
    <property type="evidence" value="ECO:0007669"/>
    <property type="project" value="InterPro"/>
</dbReference>
<dbReference type="SUPFAM" id="SSF48264">
    <property type="entry name" value="Cytochrome P450"/>
    <property type="match status" value="1"/>
</dbReference>
<evidence type="ECO:0000256" key="1">
    <source>
        <dbReference type="ARBA" id="ARBA00001971"/>
    </source>
</evidence>
<evidence type="ECO:0000256" key="3">
    <source>
        <dbReference type="ARBA" id="ARBA00022617"/>
    </source>
</evidence>